<evidence type="ECO:0000256" key="3">
    <source>
        <dbReference type="ARBA" id="ARBA00022448"/>
    </source>
</evidence>
<keyword evidence="4" id="KW-1003">Cell membrane</keyword>
<feature type="transmembrane region" description="Helical" evidence="8">
    <location>
        <begin position="336"/>
        <end position="359"/>
    </location>
</feature>
<evidence type="ECO:0000313" key="9">
    <source>
        <dbReference type="EMBL" id="AJC88281.1"/>
    </source>
</evidence>
<dbReference type="NCBIfam" id="NF037994">
    <property type="entry name" value="DcuC_1"/>
    <property type="match status" value="1"/>
</dbReference>
<gene>
    <name evidence="9" type="ORF">CINS_1325</name>
</gene>
<feature type="transmembrane region" description="Helical" evidence="8">
    <location>
        <begin position="123"/>
        <end position="140"/>
    </location>
</feature>
<feature type="transmembrane region" description="Helical" evidence="8">
    <location>
        <begin position="32"/>
        <end position="49"/>
    </location>
</feature>
<feature type="transmembrane region" description="Helical" evidence="8">
    <location>
        <begin position="300"/>
        <end position="324"/>
    </location>
</feature>
<evidence type="ECO:0000256" key="6">
    <source>
        <dbReference type="ARBA" id="ARBA00022989"/>
    </source>
</evidence>
<comment type="subcellular location">
    <subcellularLocation>
        <location evidence="1">Cell membrane</location>
        <topology evidence="1">Multi-pass membrane protein</topology>
    </subcellularLocation>
</comment>
<evidence type="ECO:0000256" key="8">
    <source>
        <dbReference type="SAM" id="Phobius"/>
    </source>
</evidence>
<dbReference type="EMBL" id="CP007770">
    <property type="protein sequence ID" value="AJC88281.1"/>
    <property type="molecule type" value="Genomic_DNA"/>
</dbReference>
<dbReference type="HOGENOM" id="CLU_030262_1_0_7"/>
<dbReference type="KEGG" id="cis:CINS_1325"/>
<feature type="transmembrane region" description="Helical" evidence="8">
    <location>
        <begin position="147"/>
        <end position="167"/>
    </location>
</feature>
<sequence>MQNLIQDMYLVIAALGTLIAIVLLIKKYETKSVLFGVGFILCLVSLKPIDALSAFTHTMVQPALLKAICASMGFAFVMKATRCDQHLVKLLTAPLKNLGFFLIPLAFVITFFISIAIPSAAGCSAAVGATLIPLLMASGIKPAMAAASVLCGTMGGILSPGVSHTAVISEISGKNIQDIIIVQTPNALTAGVIVMFSLMIMALVLKDYQKGKVFEIVNRKEEVIEKVKFHYALMPLVPLLILIIGASPLHNYEFLTWTKQIEVAEAMLLGAIVTLIITLNKPDNIFNEFFNGMGKSYAEIIGIIIAASVFVAGLKACGVIDIIIEWLKNEQHYVRFGGTFIPFIMAMITGSGDAAAMAFNKAVTIHAQDLGFDQVKLGTIVSMSAVLGRYVSPILGACIIVSTMAGVSPLEVVKRTALGCFVSVIVIVFVLL</sequence>
<keyword evidence="6 8" id="KW-1133">Transmembrane helix</keyword>
<feature type="transmembrane region" description="Helical" evidence="8">
    <location>
        <begin position="229"/>
        <end position="249"/>
    </location>
</feature>
<comment type="similarity">
    <text evidence="2">Belongs to the DcuC/DcuD transporter (TC 2.A.61) family.</text>
</comment>
<feature type="transmembrane region" description="Helical" evidence="8">
    <location>
        <begin position="380"/>
        <end position="406"/>
    </location>
</feature>
<evidence type="ECO:0000256" key="5">
    <source>
        <dbReference type="ARBA" id="ARBA00022692"/>
    </source>
</evidence>
<dbReference type="AlphaFoldDB" id="A0A0A8H2G0"/>
<evidence type="ECO:0000256" key="2">
    <source>
        <dbReference type="ARBA" id="ARBA00005275"/>
    </source>
</evidence>
<organism evidence="9 10">
    <name type="scientific">Campylobacter insulaenigrae NCTC 12927</name>
    <dbReference type="NCBI Taxonomy" id="1031564"/>
    <lineage>
        <taxon>Bacteria</taxon>
        <taxon>Pseudomonadati</taxon>
        <taxon>Campylobacterota</taxon>
        <taxon>Epsilonproteobacteria</taxon>
        <taxon>Campylobacterales</taxon>
        <taxon>Campylobacteraceae</taxon>
        <taxon>Campylobacter</taxon>
    </lineage>
</organism>
<feature type="transmembrane region" description="Helical" evidence="8">
    <location>
        <begin position="98"/>
        <end position="117"/>
    </location>
</feature>
<accession>A0A0A8H2G0</accession>
<dbReference type="InterPro" id="IPR018385">
    <property type="entry name" value="C4_dicarb_anaerob_car-like"/>
</dbReference>
<feature type="transmembrane region" description="Helical" evidence="8">
    <location>
        <begin position="6"/>
        <end position="25"/>
    </location>
</feature>
<reference evidence="9 10" key="1">
    <citation type="journal article" date="2014" name="Genome Biol. Evol.">
        <title>Comparative Genomics of the Campylobacter lari Group.</title>
        <authorList>
            <person name="Miller W.G."/>
            <person name="Yee E."/>
            <person name="Chapman M.H."/>
            <person name="Smith T.P."/>
            <person name="Bono J.L."/>
            <person name="Huynh S."/>
            <person name="Parker C.T."/>
            <person name="Vandamme P."/>
            <person name="Luong K."/>
            <person name="Korlach J."/>
        </authorList>
    </citation>
    <scope>NUCLEOTIDE SEQUENCE [LARGE SCALE GENOMIC DNA]</scope>
    <source>
        <strain evidence="9 10">NCTC 12927</strain>
    </source>
</reference>
<dbReference type="STRING" id="1031564.CINS_1325"/>
<dbReference type="NCBIfam" id="TIGR00771">
    <property type="entry name" value="DcuC"/>
    <property type="match status" value="1"/>
</dbReference>
<dbReference type="PANTHER" id="PTHR42002">
    <property type="entry name" value="ANAEROBIC C4-DICARBOXYLATE TRANSPORTER DCUC-RELATED"/>
    <property type="match status" value="1"/>
</dbReference>
<keyword evidence="5 8" id="KW-0812">Transmembrane</keyword>
<dbReference type="PANTHER" id="PTHR42002:SF2">
    <property type="entry name" value="ANAEROBIC C4-DICARBOXYLATE TRANSPORTER DCUC-RELATED"/>
    <property type="match status" value="1"/>
</dbReference>
<evidence type="ECO:0000256" key="4">
    <source>
        <dbReference type="ARBA" id="ARBA00022475"/>
    </source>
</evidence>
<dbReference type="Proteomes" id="UP000031163">
    <property type="component" value="Chromosome"/>
</dbReference>
<feature type="transmembrane region" description="Helical" evidence="8">
    <location>
        <begin position="55"/>
        <end position="77"/>
    </location>
</feature>
<dbReference type="InterPro" id="IPR004669">
    <property type="entry name" value="C4_dicarb_anaerob_car"/>
</dbReference>
<evidence type="ECO:0000256" key="7">
    <source>
        <dbReference type="ARBA" id="ARBA00023136"/>
    </source>
</evidence>
<feature type="transmembrane region" description="Helical" evidence="8">
    <location>
        <begin position="261"/>
        <end position="279"/>
    </location>
</feature>
<keyword evidence="3" id="KW-0813">Transport</keyword>
<keyword evidence="7 8" id="KW-0472">Membrane</keyword>
<name>A0A0A8H2G0_9BACT</name>
<dbReference type="Pfam" id="PF03606">
    <property type="entry name" value="DcuC"/>
    <property type="match status" value="1"/>
</dbReference>
<dbReference type="GO" id="GO:0005886">
    <property type="term" value="C:plasma membrane"/>
    <property type="evidence" value="ECO:0007669"/>
    <property type="project" value="UniProtKB-SubCell"/>
</dbReference>
<proteinExistence type="inferred from homology"/>
<protein>
    <submittedName>
        <fullName evidence="9">Putative anaerobic C4-dicarboxylate transporter, DcuC family</fullName>
    </submittedName>
</protein>
<evidence type="ECO:0000313" key="10">
    <source>
        <dbReference type="Proteomes" id="UP000031163"/>
    </source>
</evidence>
<feature type="transmembrane region" description="Helical" evidence="8">
    <location>
        <begin position="187"/>
        <end position="208"/>
    </location>
</feature>
<dbReference type="GO" id="GO:0015556">
    <property type="term" value="F:C4-dicarboxylate transmembrane transporter activity"/>
    <property type="evidence" value="ECO:0007669"/>
    <property type="project" value="InterPro"/>
</dbReference>
<evidence type="ECO:0000256" key="1">
    <source>
        <dbReference type="ARBA" id="ARBA00004651"/>
    </source>
</evidence>
<feature type="transmembrane region" description="Helical" evidence="8">
    <location>
        <begin position="412"/>
        <end position="431"/>
    </location>
</feature>